<accession>A0A381W8Y4</accession>
<dbReference type="SUPFAM" id="SSF53335">
    <property type="entry name" value="S-adenosyl-L-methionine-dependent methyltransferases"/>
    <property type="match status" value="1"/>
</dbReference>
<evidence type="ECO:0008006" key="2">
    <source>
        <dbReference type="Google" id="ProtNLM"/>
    </source>
</evidence>
<dbReference type="EMBL" id="UINC01011068">
    <property type="protein sequence ID" value="SVA49009.1"/>
    <property type="molecule type" value="Genomic_DNA"/>
</dbReference>
<gene>
    <name evidence="1" type="ORF">METZ01_LOCUS101863</name>
</gene>
<reference evidence="1" key="1">
    <citation type="submission" date="2018-05" db="EMBL/GenBank/DDBJ databases">
        <authorList>
            <person name="Lanie J.A."/>
            <person name="Ng W.-L."/>
            <person name="Kazmierczak K.M."/>
            <person name="Andrzejewski T.M."/>
            <person name="Davidsen T.M."/>
            <person name="Wayne K.J."/>
            <person name="Tettelin H."/>
            <person name="Glass J.I."/>
            <person name="Rusch D."/>
            <person name="Podicherti R."/>
            <person name="Tsui H.-C.T."/>
            <person name="Winkler M.E."/>
        </authorList>
    </citation>
    <scope>NUCLEOTIDE SEQUENCE</scope>
</reference>
<dbReference type="CDD" id="cd02440">
    <property type="entry name" value="AdoMet_MTases"/>
    <property type="match status" value="1"/>
</dbReference>
<name>A0A381W8Y4_9ZZZZ</name>
<organism evidence="1">
    <name type="scientific">marine metagenome</name>
    <dbReference type="NCBI Taxonomy" id="408172"/>
    <lineage>
        <taxon>unclassified sequences</taxon>
        <taxon>metagenomes</taxon>
        <taxon>ecological metagenomes</taxon>
    </lineage>
</organism>
<feature type="non-terminal residue" evidence="1">
    <location>
        <position position="1"/>
    </location>
</feature>
<evidence type="ECO:0000313" key="1">
    <source>
        <dbReference type="EMBL" id="SVA49009.1"/>
    </source>
</evidence>
<dbReference type="Pfam" id="PF13489">
    <property type="entry name" value="Methyltransf_23"/>
    <property type="match status" value="1"/>
</dbReference>
<dbReference type="InterPro" id="IPR029063">
    <property type="entry name" value="SAM-dependent_MTases_sf"/>
</dbReference>
<protein>
    <recommendedName>
        <fullName evidence="2">Methyltransferase domain-containing protein</fullName>
    </recommendedName>
</protein>
<proteinExistence type="predicted"/>
<sequence>VNLVFRLLKPQSVVDVGCGKGAFLTECERHGVTDVLGIDGEPVRKVFGPAGSLFRAADLTSPLSIGRTFDLAICLEVAEHLPDSDAPTLIDTLVNLAPTVVFSAAHPGQGGQTHVNEQWPTYWHGMFLERGFVTLDVLRGPLGDHPHVEEFYRTNTFLYSHHQHAPEILAEAVSIGTSDPYIRSFSGSLAVSIEHQTWRTLLAALWAKVLHRLRRRTRDPRHLPSGSGHTLP</sequence>
<dbReference type="Gene3D" id="3.40.50.150">
    <property type="entry name" value="Vaccinia Virus protein VP39"/>
    <property type="match status" value="1"/>
</dbReference>
<dbReference type="AlphaFoldDB" id="A0A381W8Y4"/>